<accession>A0A1G9GYM1</accession>
<reference evidence="10 11" key="1">
    <citation type="submission" date="2016-10" db="EMBL/GenBank/DDBJ databases">
        <authorList>
            <person name="de Groot N.N."/>
        </authorList>
    </citation>
    <scope>NUCLEOTIDE SEQUENCE [LARGE SCALE GENOMIC DNA]</scope>
    <source>
        <strain evidence="10 11">SLAS-1</strain>
    </source>
</reference>
<dbReference type="Gene3D" id="3.40.50.720">
    <property type="entry name" value="NAD(P)-binding Rossmann-like Domain"/>
    <property type="match status" value="1"/>
</dbReference>
<evidence type="ECO:0000256" key="4">
    <source>
        <dbReference type="PIRNR" id="PIRNR000185"/>
    </source>
</evidence>
<dbReference type="PIRSF" id="PIRSF000185">
    <property type="entry name" value="Glu_DH"/>
    <property type="match status" value="1"/>
</dbReference>
<comment type="similarity">
    <text evidence="1 4 8">Belongs to the Glu/Leu/Phe/Val dehydrogenases family.</text>
</comment>
<evidence type="ECO:0000256" key="2">
    <source>
        <dbReference type="ARBA" id="ARBA00012896"/>
    </source>
</evidence>
<keyword evidence="6" id="KW-0547">Nucleotide-binding</keyword>
<feature type="site" description="Important for catalysis" evidence="7">
    <location>
        <position position="142"/>
    </location>
</feature>
<dbReference type="RefSeq" id="WP_089757487.1">
    <property type="nucleotide sequence ID" value="NZ_FNGO01000001.1"/>
</dbReference>
<dbReference type="GO" id="GO:0004352">
    <property type="term" value="F:glutamate dehydrogenase (NAD+) activity"/>
    <property type="evidence" value="ECO:0007669"/>
    <property type="project" value="TreeGrafter"/>
</dbReference>
<dbReference type="InterPro" id="IPR006096">
    <property type="entry name" value="Glu/Leu/Phe/Val/Trp_DH_C"/>
</dbReference>
<evidence type="ECO:0000256" key="6">
    <source>
        <dbReference type="PIRSR" id="PIRSR000185-2"/>
    </source>
</evidence>
<dbReference type="PANTHER" id="PTHR11606:SF13">
    <property type="entry name" value="GLUTAMATE DEHYDROGENASE 1, MITOCHONDRIAL"/>
    <property type="match status" value="1"/>
</dbReference>
<dbReference type="InterPro" id="IPR006097">
    <property type="entry name" value="Glu/Leu/Phe/Val/Trp_DH_dimer"/>
</dbReference>
<dbReference type="InterPro" id="IPR033524">
    <property type="entry name" value="Glu/Leu/Phe/Val_DH_AS"/>
</dbReference>
<keyword evidence="3 4" id="KW-0560">Oxidoreductase</keyword>
<dbReference type="OrthoDB" id="9803297at2"/>
<evidence type="ECO:0000313" key="10">
    <source>
        <dbReference type="EMBL" id="SDL05383.1"/>
    </source>
</evidence>
<feature type="active site" description="Proton donor" evidence="5">
    <location>
        <position position="103"/>
    </location>
</feature>
<dbReference type="CDD" id="cd01076">
    <property type="entry name" value="NAD_bind_1_Glu_DH"/>
    <property type="match status" value="1"/>
</dbReference>
<dbReference type="Pfam" id="PF00208">
    <property type="entry name" value="ELFV_dehydrog"/>
    <property type="match status" value="1"/>
</dbReference>
<evidence type="ECO:0000256" key="5">
    <source>
        <dbReference type="PIRSR" id="PIRSR000185-1"/>
    </source>
</evidence>
<evidence type="ECO:0000259" key="9">
    <source>
        <dbReference type="SMART" id="SM00839"/>
    </source>
</evidence>
<protein>
    <recommendedName>
        <fullName evidence="2 4">Glutamate dehydrogenase</fullName>
    </recommendedName>
</protein>
<name>A0A1G9GYM1_9FIRM</name>
<dbReference type="PANTHER" id="PTHR11606">
    <property type="entry name" value="GLUTAMATE DEHYDROGENASE"/>
    <property type="match status" value="1"/>
</dbReference>
<dbReference type="InterPro" id="IPR033922">
    <property type="entry name" value="NAD_bind_Glu_DH"/>
</dbReference>
<feature type="domain" description="Glutamate/phenylalanine/leucine/valine/L-tryptophan dehydrogenase C-terminal" evidence="9">
    <location>
        <begin position="179"/>
        <end position="412"/>
    </location>
</feature>
<proteinExistence type="inferred from homology"/>
<evidence type="ECO:0000256" key="1">
    <source>
        <dbReference type="ARBA" id="ARBA00006382"/>
    </source>
</evidence>
<dbReference type="GO" id="GO:0000166">
    <property type="term" value="F:nucleotide binding"/>
    <property type="evidence" value="ECO:0007669"/>
    <property type="project" value="UniProtKB-KW"/>
</dbReference>
<dbReference type="STRING" id="321763.SAMN04488692_10137"/>
<evidence type="ECO:0000256" key="7">
    <source>
        <dbReference type="PIRSR" id="PIRSR000185-3"/>
    </source>
</evidence>
<dbReference type="Pfam" id="PF02812">
    <property type="entry name" value="ELFV_dehydrog_N"/>
    <property type="match status" value="1"/>
</dbReference>
<dbReference type="InterPro" id="IPR036291">
    <property type="entry name" value="NAD(P)-bd_dom_sf"/>
</dbReference>
<dbReference type="GO" id="GO:0006538">
    <property type="term" value="P:L-glutamate catabolic process"/>
    <property type="evidence" value="ECO:0007669"/>
    <property type="project" value="TreeGrafter"/>
</dbReference>
<keyword evidence="6" id="KW-0520">NAD</keyword>
<dbReference type="Proteomes" id="UP000199476">
    <property type="component" value="Unassembled WGS sequence"/>
</dbReference>
<dbReference type="AlphaFoldDB" id="A0A1G9GYM1"/>
<sequence length="414" mass="44665">MANVFQSALNALERAGEAGDINPDVLKVLSRPKRVSDFALTLKKDDGGIEVFDAYRVQYCDALGPTRDGTRFVPNLSLDEVKALGLFMTIKHAVADVPAGGGKGGIKVDPSRLSRRELERLTREYIRKLIPKGPNADVPGADIGTNLQTQSWMLDEYEKITGEHCPHAVNDKPEAVGGTVGSYEATGLGLFFVTRQAARDQAIDLTQATAVVQGFGQVGGTIAELLHELGTEIIAVSDISGGLYDESGLDIPAMRAEVENEGALLEDLNAAGAEMISNEELLELDCDVLLPSAVQNVIHEDNADDISAGLILEGANGPVTPKADQILAERGIPLVPDVVANAGGATVCHYERIQGRTDHYWDLERVQKTLKDQITEAYDATSETAEELDISLRHAAWVVALRRISKSMEMRGWV</sequence>
<feature type="binding site" evidence="6">
    <location>
        <position position="186"/>
    </location>
    <ligand>
        <name>NAD(+)</name>
        <dbReference type="ChEBI" id="CHEBI:57540"/>
    </ligand>
</feature>
<dbReference type="SUPFAM" id="SSF53223">
    <property type="entry name" value="Aminoacid dehydrogenase-like, N-terminal domain"/>
    <property type="match status" value="1"/>
</dbReference>
<evidence type="ECO:0000256" key="3">
    <source>
        <dbReference type="ARBA" id="ARBA00023002"/>
    </source>
</evidence>
<evidence type="ECO:0000313" key="11">
    <source>
        <dbReference type="Proteomes" id="UP000199476"/>
    </source>
</evidence>
<dbReference type="InterPro" id="IPR046346">
    <property type="entry name" value="Aminoacid_DH-like_N_sf"/>
</dbReference>
<evidence type="ECO:0000256" key="8">
    <source>
        <dbReference type="RuleBase" id="RU004417"/>
    </source>
</evidence>
<dbReference type="EMBL" id="FNGO01000001">
    <property type="protein sequence ID" value="SDL05383.1"/>
    <property type="molecule type" value="Genomic_DNA"/>
</dbReference>
<dbReference type="PROSITE" id="PS00074">
    <property type="entry name" value="GLFV_DEHYDROGENASE"/>
    <property type="match status" value="1"/>
</dbReference>
<dbReference type="SMART" id="SM00839">
    <property type="entry name" value="ELFV_dehydrog"/>
    <property type="match status" value="1"/>
</dbReference>
<dbReference type="Gene3D" id="3.40.50.10860">
    <property type="entry name" value="Leucine Dehydrogenase, chain A, domain 1"/>
    <property type="match status" value="1"/>
</dbReference>
<gene>
    <name evidence="10" type="ORF">SAMN04488692_10137</name>
</gene>
<dbReference type="PRINTS" id="PR00082">
    <property type="entry name" value="GLFDHDRGNASE"/>
</dbReference>
<dbReference type="InterPro" id="IPR006095">
    <property type="entry name" value="Glu/Leu/Phe/Val/Trp_DH"/>
</dbReference>
<feature type="binding site" evidence="6">
    <location>
        <position position="91"/>
    </location>
    <ligand>
        <name>substrate</name>
    </ligand>
</feature>
<keyword evidence="11" id="KW-1185">Reference proteome</keyword>
<dbReference type="InterPro" id="IPR014362">
    <property type="entry name" value="Glu_DH"/>
</dbReference>
<organism evidence="10 11">
    <name type="scientific">Halarsenatibacter silvermanii</name>
    <dbReference type="NCBI Taxonomy" id="321763"/>
    <lineage>
        <taxon>Bacteria</taxon>
        <taxon>Bacillati</taxon>
        <taxon>Bacillota</taxon>
        <taxon>Clostridia</taxon>
        <taxon>Halanaerobiales</taxon>
        <taxon>Halarsenatibacteraceae</taxon>
        <taxon>Halarsenatibacter</taxon>
    </lineage>
</organism>
<dbReference type="SUPFAM" id="SSF51735">
    <property type="entry name" value="NAD(P)-binding Rossmann-fold domains"/>
    <property type="match status" value="1"/>
</dbReference>